<evidence type="ECO:0000313" key="2">
    <source>
        <dbReference type="EMBL" id="OCK74020.1"/>
    </source>
</evidence>
<dbReference type="EMBL" id="KV745583">
    <property type="protein sequence ID" value="OCK74020.1"/>
    <property type="molecule type" value="Genomic_DNA"/>
</dbReference>
<evidence type="ECO:0000313" key="3">
    <source>
        <dbReference type="Proteomes" id="UP000250266"/>
    </source>
</evidence>
<dbReference type="OrthoDB" id="3935170at2759"/>
<keyword evidence="3" id="KW-1185">Reference proteome</keyword>
<dbReference type="AlphaFoldDB" id="A0A8E2DYF6"/>
<feature type="region of interest" description="Disordered" evidence="1">
    <location>
        <begin position="70"/>
        <end position="93"/>
    </location>
</feature>
<reference evidence="2 3" key="1">
    <citation type="journal article" date="2016" name="Nat. Commun.">
        <title>Ectomycorrhizal ecology is imprinted in the genome of the dominant symbiotic fungus Cenococcum geophilum.</title>
        <authorList>
            <consortium name="DOE Joint Genome Institute"/>
            <person name="Peter M."/>
            <person name="Kohler A."/>
            <person name="Ohm R.A."/>
            <person name="Kuo A."/>
            <person name="Krutzmann J."/>
            <person name="Morin E."/>
            <person name="Arend M."/>
            <person name="Barry K.W."/>
            <person name="Binder M."/>
            <person name="Choi C."/>
            <person name="Clum A."/>
            <person name="Copeland A."/>
            <person name="Grisel N."/>
            <person name="Haridas S."/>
            <person name="Kipfer T."/>
            <person name="LaButti K."/>
            <person name="Lindquist E."/>
            <person name="Lipzen A."/>
            <person name="Maire R."/>
            <person name="Meier B."/>
            <person name="Mihaltcheva S."/>
            <person name="Molinier V."/>
            <person name="Murat C."/>
            <person name="Poggeler S."/>
            <person name="Quandt C.A."/>
            <person name="Sperisen C."/>
            <person name="Tritt A."/>
            <person name="Tisserant E."/>
            <person name="Crous P.W."/>
            <person name="Henrissat B."/>
            <person name="Nehls U."/>
            <person name="Egli S."/>
            <person name="Spatafora J.W."/>
            <person name="Grigoriev I.V."/>
            <person name="Martin F.M."/>
        </authorList>
    </citation>
    <scope>NUCLEOTIDE SEQUENCE [LARGE SCALE GENOMIC DNA]</scope>
    <source>
        <strain evidence="2 3">CBS 459.81</strain>
    </source>
</reference>
<name>A0A8E2DYF6_9PEZI</name>
<evidence type="ECO:0000256" key="1">
    <source>
        <dbReference type="SAM" id="MobiDB-lite"/>
    </source>
</evidence>
<sequence length="93" mass="9822">MPHLPFTTTSSAASNPPTAQPSIVLHVAPEVSPSSSDPISQSTAHISSAYRQRYASYLAATLNISLEAAQSETDYQLSPRRASEVSEGDACQS</sequence>
<protein>
    <submittedName>
        <fullName evidence="2">Uncharacterized protein</fullName>
    </submittedName>
</protein>
<dbReference type="Proteomes" id="UP000250266">
    <property type="component" value="Unassembled WGS sequence"/>
</dbReference>
<accession>A0A8E2DYF6</accession>
<organism evidence="2 3">
    <name type="scientific">Lepidopterella palustris CBS 459.81</name>
    <dbReference type="NCBI Taxonomy" id="1314670"/>
    <lineage>
        <taxon>Eukaryota</taxon>
        <taxon>Fungi</taxon>
        <taxon>Dikarya</taxon>
        <taxon>Ascomycota</taxon>
        <taxon>Pezizomycotina</taxon>
        <taxon>Dothideomycetes</taxon>
        <taxon>Pleosporomycetidae</taxon>
        <taxon>Mytilinidiales</taxon>
        <taxon>Argynnaceae</taxon>
        <taxon>Lepidopterella</taxon>
    </lineage>
</organism>
<gene>
    <name evidence="2" type="ORF">K432DRAFT_387057</name>
</gene>
<feature type="region of interest" description="Disordered" evidence="1">
    <location>
        <begin position="1"/>
        <end position="21"/>
    </location>
</feature>
<proteinExistence type="predicted"/>